<reference evidence="2 3" key="1">
    <citation type="submission" date="2019-05" db="EMBL/GenBank/DDBJ databases">
        <title>Another draft genome of Portunus trituberculatus and its Hox gene families provides insights of decapod evolution.</title>
        <authorList>
            <person name="Jeong J.-H."/>
            <person name="Song I."/>
            <person name="Kim S."/>
            <person name="Choi T."/>
            <person name="Kim D."/>
            <person name="Ryu S."/>
            <person name="Kim W."/>
        </authorList>
    </citation>
    <scope>NUCLEOTIDE SEQUENCE [LARGE SCALE GENOMIC DNA]</scope>
    <source>
        <tissue evidence="2">Muscle</tissue>
    </source>
</reference>
<name>A0A5B7J588_PORTR</name>
<feature type="compositionally biased region" description="Basic and acidic residues" evidence="1">
    <location>
        <begin position="44"/>
        <end position="53"/>
    </location>
</feature>
<gene>
    <name evidence="2" type="ORF">E2C01_084039</name>
</gene>
<sequence>MRKGRGENSHRVERDRRSEGKKKPEQGKSGLLSQRQVVLTAAGEGRRKGKEGQKEEEEEEGCLGLSSGEEP</sequence>
<comment type="caution">
    <text evidence="2">The sequence shown here is derived from an EMBL/GenBank/DDBJ whole genome shotgun (WGS) entry which is preliminary data.</text>
</comment>
<feature type="compositionally biased region" description="Low complexity" evidence="1">
    <location>
        <begin position="62"/>
        <end position="71"/>
    </location>
</feature>
<accession>A0A5B7J588</accession>
<dbReference type="Proteomes" id="UP000324222">
    <property type="component" value="Unassembled WGS sequence"/>
</dbReference>
<evidence type="ECO:0000313" key="2">
    <source>
        <dbReference type="EMBL" id="MPC89106.1"/>
    </source>
</evidence>
<dbReference type="EMBL" id="VSRR010079933">
    <property type="protein sequence ID" value="MPC89106.1"/>
    <property type="molecule type" value="Genomic_DNA"/>
</dbReference>
<protein>
    <submittedName>
        <fullName evidence="2">Uncharacterized protein</fullName>
    </submittedName>
</protein>
<keyword evidence="3" id="KW-1185">Reference proteome</keyword>
<feature type="region of interest" description="Disordered" evidence="1">
    <location>
        <begin position="1"/>
        <end position="71"/>
    </location>
</feature>
<evidence type="ECO:0000256" key="1">
    <source>
        <dbReference type="SAM" id="MobiDB-lite"/>
    </source>
</evidence>
<organism evidence="2 3">
    <name type="scientific">Portunus trituberculatus</name>
    <name type="common">Swimming crab</name>
    <name type="synonym">Neptunus trituberculatus</name>
    <dbReference type="NCBI Taxonomy" id="210409"/>
    <lineage>
        <taxon>Eukaryota</taxon>
        <taxon>Metazoa</taxon>
        <taxon>Ecdysozoa</taxon>
        <taxon>Arthropoda</taxon>
        <taxon>Crustacea</taxon>
        <taxon>Multicrustacea</taxon>
        <taxon>Malacostraca</taxon>
        <taxon>Eumalacostraca</taxon>
        <taxon>Eucarida</taxon>
        <taxon>Decapoda</taxon>
        <taxon>Pleocyemata</taxon>
        <taxon>Brachyura</taxon>
        <taxon>Eubrachyura</taxon>
        <taxon>Portunoidea</taxon>
        <taxon>Portunidae</taxon>
        <taxon>Portuninae</taxon>
        <taxon>Portunus</taxon>
    </lineage>
</organism>
<feature type="compositionally biased region" description="Basic and acidic residues" evidence="1">
    <location>
        <begin position="1"/>
        <end position="26"/>
    </location>
</feature>
<evidence type="ECO:0000313" key="3">
    <source>
        <dbReference type="Proteomes" id="UP000324222"/>
    </source>
</evidence>
<dbReference type="AlphaFoldDB" id="A0A5B7J588"/>
<proteinExistence type="predicted"/>